<accession>A0A5B9NKK1</accession>
<sequence length="137" mass="15816">MTAPTISLAWTIHHDYDYQLRDYRDCGWIARRSSHHCNVDEIALFGKTRSERSGIITTSPTRGASTMPRFNRTLQLRNFAGLQIPKESTKAVPGREFGVYFHWRGHWRFTVIRGFYVTCDGVDIDDHSGGNQVHNFK</sequence>
<dbReference type="EMBL" id="MN013083">
    <property type="protein sequence ID" value="QEG13016.1"/>
    <property type="molecule type" value="Genomic_DNA"/>
</dbReference>
<evidence type="ECO:0000313" key="3">
    <source>
        <dbReference type="Proteomes" id="UP000323138"/>
    </source>
</evidence>
<gene>
    <name evidence="2" type="ORF">ALINA_63</name>
</gene>
<reference evidence="2 3" key="1">
    <citation type="submission" date="2019-04" db="EMBL/GenBank/DDBJ databases">
        <authorList>
            <person name="Sirrine M.R."/>
            <person name="Thurgood T.L."/>
            <person name="Sharma R."/>
            <person name="Arens D.K."/>
            <person name="Kruger J.L."/>
            <person name="Thompson D.W."/>
            <person name="Grose J.H."/>
        </authorList>
    </citation>
    <scope>NUCLEOTIDE SEQUENCE [LARGE SCALE GENOMIC DNA]</scope>
</reference>
<name>A0A5B9NKK1_9CAUD</name>
<feature type="domain" description="DUF7274" evidence="1">
    <location>
        <begin position="67"/>
        <end position="137"/>
    </location>
</feature>
<dbReference type="InterPro" id="IPR055698">
    <property type="entry name" value="DUF7274"/>
</dbReference>
<proteinExistence type="predicted"/>
<dbReference type="Proteomes" id="UP000323138">
    <property type="component" value="Segment"/>
</dbReference>
<evidence type="ECO:0000313" key="2">
    <source>
        <dbReference type="EMBL" id="QEG13016.1"/>
    </source>
</evidence>
<evidence type="ECO:0000259" key="1">
    <source>
        <dbReference type="Pfam" id="PF23939"/>
    </source>
</evidence>
<organism evidence="2 3">
    <name type="scientific">Klebsiella phage vB_KpnS_Alina</name>
    <dbReference type="NCBI Taxonomy" id="2591370"/>
    <lineage>
        <taxon>Viruses</taxon>
        <taxon>Duplodnaviria</taxon>
        <taxon>Heunggongvirae</taxon>
        <taxon>Uroviricota</taxon>
        <taxon>Caudoviricetes</taxon>
        <taxon>Drexlerviridae</taxon>
        <taxon>Webervirus</taxon>
        <taxon>Webervirus alina</taxon>
    </lineage>
</organism>
<keyword evidence="3" id="KW-1185">Reference proteome</keyword>
<dbReference type="Pfam" id="PF23939">
    <property type="entry name" value="DUF7274"/>
    <property type="match status" value="1"/>
</dbReference>
<protein>
    <recommendedName>
        <fullName evidence="1">DUF7274 domain-containing protein</fullName>
    </recommendedName>
</protein>